<accession>A0A8H7ZBT3</accession>
<gene>
    <name evidence="1" type="ORF">I7I52_03132</name>
</gene>
<evidence type="ECO:0000313" key="1">
    <source>
        <dbReference type="EMBL" id="KAG5304709.1"/>
    </source>
</evidence>
<proteinExistence type="predicted"/>
<dbReference type="EMBL" id="JAEVHI010000001">
    <property type="protein sequence ID" value="KAG5304709.1"/>
    <property type="molecule type" value="Genomic_DNA"/>
</dbReference>
<comment type="caution">
    <text evidence="1">The sequence shown here is derived from an EMBL/GenBank/DDBJ whole genome shotgun (WGS) entry which is preliminary data.</text>
</comment>
<name>A0A8H7ZBT3_AJECA</name>
<sequence>MPCSQRSNESRRIKILLATWHQNPDRGDSYFLVCKFLCPGRHNAVLLWRSAITLSHPTLPTTGVHLCLCQGTGRKVLRS</sequence>
<dbReference type="Proteomes" id="UP000670092">
    <property type="component" value="Unassembled WGS sequence"/>
</dbReference>
<reference evidence="1 2" key="1">
    <citation type="submission" date="2021-01" db="EMBL/GenBank/DDBJ databases">
        <title>Chromosome-level genome assembly of a human fungal pathogen reveals clustering of transcriptionally co-regulated genes.</title>
        <authorList>
            <person name="Voorhies M."/>
            <person name="Cohen S."/>
            <person name="Shea T.P."/>
            <person name="Petrus S."/>
            <person name="Munoz J.F."/>
            <person name="Poplawski S."/>
            <person name="Goldman W.E."/>
            <person name="Michael T."/>
            <person name="Cuomo C.A."/>
            <person name="Sil A."/>
            <person name="Beyhan S."/>
        </authorList>
    </citation>
    <scope>NUCLEOTIDE SEQUENCE [LARGE SCALE GENOMIC DNA]</scope>
    <source>
        <strain evidence="1 2">G184AR</strain>
    </source>
</reference>
<protein>
    <submittedName>
        <fullName evidence="1">Uncharacterized protein</fullName>
    </submittedName>
</protein>
<organism evidence="1 2">
    <name type="scientific">Ajellomyces capsulatus</name>
    <name type="common">Darling's disease fungus</name>
    <name type="synonym">Histoplasma capsulatum</name>
    <dbReference type="NCBI Taxonomy" id="5037"/>
    <lineage>
        <taxon>Eukaryota</taxon>
        <taxon>Fungi</taxon>
        <taxon>Dikarya</taxon>
        <taxon>Ascomycota</taxon>
        <taxon>Pezizomycotina</taxon>
        <taxon>Eurotiomycetes</taxon>
        <taxon>Eurotiomycetidae</taxon>
        <taxon>Onygenales</taxon>
        <taxon>Ajellomycetaceae</taxon>
        <taxon>Histoplasma</taxon>
    </lineage>
</organism>
<dbReference type="AlphaFoldDB" id="A0A8H7ZBT3"/>
<dbReference type="VEuPathDB" id="FungiDB:I7I52_03132"/>
<evidence type="ECO:0000313" key="2">
    <source>
        <dbReference type="Proteomes" id="UP000670092"/>
    </source>
</evidence>